<keyword evidence="1" id="KW-1133">Transmembrane helix</keyword>
<name>J9FPD2_9ZZZZ</name>
<feature type="transmembrane region" description="Helical" evidence="1">
    <location>
        <begin position="60"/>
        <end position="79"/>
    </location>
</feature>
<reference evidence="2" key="1">
    <citation type="journal article" date="2012" name="PLoS ONE">
        <title>Gene sets for utilization of primary and secondary nutrition supplies in the distal gut of endangered iberian lynx.</title>
        <authorList>
            <person name="Alcaide M."/>
            <person name="Messina E."/>
            <person name="Richter M."/>
            <person name="Bargiela R."/>
            <person name="Peplies J."/>
            <person name="Huws S.A."/>
            <person name="Newbold C.J."/>
            <person name="Golyshin P.N."/>
            <person name="Simon M.A."/>
            <person name="Lopez G."/>
            <person name="Yakimov M.M."/>
            <person name="Ferrer M."/>
        </authorList>
    </citation>
    <scope>NUCLEOTIDE SEQUENCE</scope>
</reference>
<sequence>MLQILFQTLLHFSFFCADTLRELNEDSIYSILFSLQKPVVNLCPLQKFTTMQKFTTARIVYIYLVTLTYPLIQSYYVGLPKRQMREKTRF</sequence>
<keyword evidence="1" id="KW-0812">Transmembrane</keyword>
<keyword evidence="1" id="KW-0472">Membrane</keyword>
<proteinExistence type="predicted"/>
<accession>J9FPD2</accession>
<evidence type="ECO:0000313" key="2">
    <source>
        <dbReference type="EMBL" id="EJW91447.1"/>
    </source>
</evidence>
<comment type="caution">
    <text evidence="2">The sequence shown here is derived from an EMBL/GenBank/DDBJ whole genome shotgun (WGS) entry which is preliminary data.</text>
</comment>
<protein>
    <submittedName>
        <fullName evidence="2">Uncharacterized protein</fullName>
    </submittedName>
</protein>
<gene>
    <name evidence="2" type="ORF">EVA_20447</name>
</gene>
<organism evidence="2">
    <name type="scientific">gut metagenome</name>
    <dbReference type="NCBI Taxonomy" id="749906"/>
    <lineage>
        <taxon>unclassified sequences</taxon>
        <taxon>metagenomes</taxon>
        <taxon>organismal metagenomes</taxon>
    </lineage>
</organism>
<dbReference type="EMBL" id="AMCI01008175">
    <property type="protein sequence ID" value="EJW91447.1"/>
    <property type="molecule type" value="Genomic_DNA"/>
</dbReference>
<dbReference type="AlphaFoldDB" id="J9FPD2"/>
<evidence type="ECO:0000256" key="1">
    <source>
        <dbReference type="SAM" id="Phobius"/>
    </source>
</evidence>